<evidence type="ECO:0000313" key="1">
    <source>
        <dbReference type="EMBL" id="AGN30166.1"/>
    </source>
</evidence>
<accession>R9TEI5</accession>
<name>R9TEI5_9CAUD</name>
<dbReference type="KEGG" id="vg:15926617"/>
<proteinExistence type="predicted"/>
<dbReference type="RefSeq" id="YP_008125315.1">
    <property type="nucleotide sequence ID" value="NC_021529.2"/>
</dbReference>
<dbReference type="GeneID" id="15926617"/>
<sequence length="278" mass="31644">MKFSEYQNELNEAFDRPAQITNRRGNQSYFMIGQNEYMIGLYYDDSERKLSVDFMMRPAGESSYYYTLAKGDTKDALTVFATVISEIKRKMKTDIVNIIEFSAFADSDSSDARKRERLYKRMAERFSKEIGFKLSASSGDFVLHRTKIVEAPTGYDTAWGTETLDVNLINDAAIVKVTGGDGEWRLDDWNKLIVKDGKVTLTSGSINSDDAWYDAFFDLEWDDGDEEWIDGEQEIAIINGKVWVINGTEITIWKSISDLEMQSEGLTLSSTTLHTLGY</sequence>
<dbReference type="EMBL" id="HQ317393">
    <property type="protein sequence ID" value="AGN30166.1"/>
    <property type="molecule type" value="Genomic_DNA"/>
</dbReference>
<keyword evidence="2" id="KW-1185">Reference proteome</keyword>
<reference evidence="1 2" key="1">
    <citation type="journal article" date="2014" name="Genome Biol. Evol.">
        <title>Composite Conserved Promoter-Terminator Motifs (PeSLs) that Mediate Modular Shuffling in the Diverse T4-Like Myoviruses.</title>
        <authorList>
            <person name="Comeau A.M."/>
            <person name="Arbiol C."/>
            <person name="Krisch H.M."/>
        </authorList>
    </citation>
    <scope>NUCLEOTIDE SEQUENCE [LARGE SCALE GENOMIC DNA]</scope>
</reference>
<organism evidence="1 2">
    <name type="scientific">Vibrio phage nt-1</name>
    <dbReference type="NCBI Taxonomy" id="115992"/>
    <lineage>
        <taxon>Viruses</taxon>
        <taxon>Duplodnaviria</taxon>
        <taxon>Heunggongvirae</taxon>
        <taxon>Uroviricota</taxon>
        <taxon>Caudoviricetes</taxon>
        <taxon>Pantevenvirales</taxon>
        <taxon>Straboviridae</taxon>
        <taxon>Mylasvirus</taxon>
        <taxon>Mylasvirus persius</taxon>
    </lineage>
</organism>
<protein>
    <submittedName>
        <fullName evidence="1">Uncharacterized protein</fullName>
    </submittedName>
</protein>
<gene>
    <name evidence="1" type="ORF">VPFG_00164</name>
</gene>
<evidence type="ECO:0000313" key="2">
    <source>
        <dbReference type="Proteomes" id="UP000201461"/>
    </source>
</evidence>
<dbReference type="OrthoDB" id="12968at10239"/>
<dbReference type="Proteomes" id="UP000201461">
    <property type="component" value="Segment"/>
</dbReference>